<evidence type="ECO:0000313" key="6">
    <source>
        <dbReference type="Proteomes" id="UP001311799"/>
    </source>
</evidence>
<comment type="caution">
    <text evidence="5">The sequence shown here is derived from an EMBL/GenBank/DDBJ whole genome shotgun (WGS) entry which is preliminary data.</text>
</comment>
<accession>A0AAV9Y245</accession>
<proteinExistence type="predicted"/>
<dbReference type="GO" id="GO:0005634">
    <property type="term" value="C:nucleus"/>
    <property type="evidence" value="ECO:0007669"/>
    <property type="project" value="UniProtKB-SubCell"/>
</dbReference>
<keyword evidence="4" id="KW-0539">Nucleus</keyword>
<evidence type="ECO:0000313" key="5">
    <source>
        <dbReference type="EMBL" id="KAK6590924.1"/>
    </source>
</evidence>
<dbReference type="Gene3D" id="2.30.29.30">
    <property type="entry name" value="Pleckstrin-homology domain (PH domain)/Phosphotyrosine-binding domain (PTB)"/>
    <property type="match status" value="1"/>
</dbReference>
<dbReference type="EMBL" id="JAWDEY010000002">
    <property type="protein sequence ID" value="KAK6590924.1"/>
    <property type="molecule type" value="Genomic_DNA"/>
</dbReference>
<gene>
    <name evidence="5" type="ORF">RS030_111849</name>
</gene>
<keyword evidence="3" id="KW-0963">Cytoplasm</keyword>
<dbReference type="Proteomes" id="UP001311799">
    <property type="component" value="Unassembled WGS sequence"/>
</dbReference>
<protein>
    <submittedName>
        <fullName evidence="5">Uncharacterized protein</fullName>
    </submittedName>
</protein>
<dbReference type="InterPro" id="IPR011993">
    <property type="entry name" value="PH-like_dom_sf"/>
</dbReference>
<organism evidence="5 6">
    <name type="scientific">Cryptosporidium xiaoi</name>
    <dbReference type="NCBI Taxonomy" id="659607"/>
    <lineage>
        <taxon>Eukaryota</taxon>
        <taxon>Sar</taxon>
        <taxon>Alveolata</taxon>
        <taxon>Apicomplexa</taxon>
        <taxon>Conoidasida</taxon>
        <taxon>Coccidia</taxon>
        <taxon>Eucoccidiorida</taxon>
        <taxon>Eimeriorina</taxon>
        <taxon>Cryptosporidiidae</taxon>
        <taxon>Cryptosporidium</taxon>
    </lineage>
</organism>
<dbReference type="GO" id="GO:0005737">
    <property type="term" value="C:cytoplasm"/>
    <property type="evidence" value="ECO:0007669"/>
    <property type="project" value="UniProtKB-SubCell"/>
</dbReference>
<sequence>MLYTFEGSATKIERLLGENEHINECYKDCKLKVLSKGDIKEVISKCDVLVTESRILFIVNSEYNAFNLKVPTKFSDCRFIYISNIVVNAIYTPESDSDEGEYFYMQLGGVDVEETVDDDYDDNDNFELIEINIIPNSLKDKNIIHSMFNFISETVAYNEQLENNKSDSISAGEELFDMNYLNQS</sequence>
<evidence type="ECO:0000256" key="2">
    <source>
        <dbReference type="ARBA" id="ARBA00004496"/>
    </source>
</evidence>
<evidence type="ECO:0000256" key="3">
    <source>
        <dbReference type="ARBA" id="ARBA00022490"/>
    </source>
</evidence>
<keyword evidence="6" id="KW-1185">Reference proteome</keyword>
<reference evidence="5 6" key="1">
    <citation type="submission" date="2023-10" db="EMBL/GenBank/DDBJ databases">
        <title>Comparative genomics analysis reveals potential genetic determinants of host preference in Cryptosporidium xiaoi.</title>
        <authorList>
            <person name="Xiao L."/>
            <person name="Li J."/>
        </authorList>
    </citation>
    <scope>NUCLEOTIDE SEQUENCE [LARGE SCALE GENOMIC DNA]</scope>
    <source>
        <strain evidence="5 6">52996</strain>
    </source>
</reference>
<dbReference type="AlphaFoldDB" id="A0AAV9Y245"/>
<dbReference type="Pfam" id="PF03517">
    <property type="entry name" value="Voldacs"/>
    <property type="match status" value="1"/>
</dbReference>
<evidence type="ECO:0000256" key="1">
    <source>
        <dbReference type="ARBA" id="ARBA00004123"/>
    </source>
</evidence>
<evidence type="ECO:0000256" key="4">
    <source>
        <dbReference type="ARBA" id="ARBA00023242"/>
    </source>
</evidence>
<dbReference type="InterPro" id="IPR039924">
    <property type="entry name" value="ICln/Lot5/Saf5"/>
</dbReference>
<comment type="subcellular location">
    <subcellularLocation>
        <location evidence="2">Cytoplasm</location>
    </subcellularLocation>
    <subcellularLocation>
        <location evidence="1">Nucleus</location>
    </subcellularLocation>
</comment>
<name>A0AAV9Y245_9CRYT</name>